<keyword evidence="1" id="KW-0227">DNA damage</keyword>
<dbReference type="CDD" id="cd03468">
    <property type="entry name" value="PolY_like"/>
    <property type="match status" value="1"/>
</dbReference>
<reference evidence="4" key="1">
    <citation type="journal article" date="2019" name="Int. J. Syst. Evol. Microbiol.">
        <title>The Global Catalogue of Microorganisms (GCM) 10K type strain sequencing project: providing services to taxonomists for standard genome sequencing and annotation.</title>
        <authorList>
            <consortium name="The Broad Institute Genomics Platform"/>
            <consortium name="The Broad Institute Genome Sequencing Center for Infectious Disease"/>
            <person name="Wu L."/>
            <person name="Ma J."/>
        </authorList>
    </citation>
    <scope>NUCLEOTIDE SEQUENCE [LARGE SCALE GENOMIC DNA]</scope>
    <source>
        <strain evidence="4">CCM 2767</strain>
    </source>
</reference>
<keyword evidence="4" id="KW-1185">Reference proteome</keyword>
<dbReference type="Pfam" id="PF00817">
    <property type="entry name" value="IMS"/>
    <property type="match status" value="1"/>
</dbReference>
<evidence type="ECO:0000313" key="3">
    <source>
        <dbReference type="EMBL" id="GGI17500.1"/>
    </source>
</evidence>
<dbReference type="PANTHER" id="PTHR35369">
    <property type="entry name" value="BLR3025 PROTEIN-RELATED"/>
    <property type="match status" value="1"/>
</dbReference>
<sequence length="493" mass="55370">MLWIALHLPQLPLDIVLRCRYASEQLAQLPLAVSDHKRIGWCNTAALDAGIRAGMSEGNARALNAQLEIVPRTPPEEIRALHEAALWSLHFTPHVTLRGCGLLAEVAASLRLFSGADNIAHRLLQGIRQLGLHGNLAMASTATAAWLLAQCPSQKTFHDEQHALDSLPVHVLTHAQPWIDTLHGIGCHTLGQLRQLPRAGITRRFGKLLLTEIDRAYGKETEAHAWFEAPTIFQARLELISRVEHAESLLFAARRLVLQLTGWLTARHAVVSGITLWMHHESSRRRDHQRTPLTIVLGMASRDPEHLTLLLRERLALLTLHAPVIELSLHADQIAQQAAPNTELFATSASQSESSSRLIERLQNRLGKDAVKQLAPWGDHRPEYSNVASSVFNVSPQQQNRSRRQPLSAATRPSWLLPQPLPLRTRQHKPVYHSPLLLLTGPERIEAGWWDDALATRDYFIAENEQHLLLWIFRTRIGTEDDGPRWFLHGLFG</sequence>
<dbReference type="InterPro" id="IPR043502">
    <property type="entry name" value="DNA/RNA_pol_sf"/>
</dbReference>
<name>A0A8J3APF7_9BURK</name>
<organism evidence="3 4">
    <name type="scientific">Oxalicibacterium faecigallinarum</name>
    <dbReference type="NCBI Taxonomy" id="573741"/>
    <lineage>
        <taxon>Bacteria</taxon>
        <taxon>Pseudomonadati</taxon>
        <taxon>Pseudomonadota</taxon>
        <taxon>Betaproteobacteria</taxon>
        <taxon>Burkholderiales</taxon>
        <taxon>Oxalobacteraceae</taxon>
        <taxon>Oxalicibacterium</taxon>
    </lineage>
</organism>
<protein>
    <submittedName>
        <fullName evidence="3">DNA polymerase</fullName>
    </submittedName>
</protein>
<evidence type="ECO:0000256" key="1">
    <source>
        <dbReference type="ARBA" id="ARBA00022763"/>
    </source>
</evidence>
<dbReference type="EMBL" id="BMDI01000001">
    <property type="protein sequence ID" value="GGI17500.1"/>
    <property type="molecule type" value="Genomic_DNA"/>
</dbReference>
<comment type="caution">
    <text evidence="3">The sequence shown here is derived from an EMBL/GenBank/DDBJ whole genome shotgun (WGS) entry which is preliminary data.</text>
</comment>
<evidence type="ECO:0000259" key="2">
    <source>
        <dbReference type="Pfam" id="PF00817"/>
    </source>
</evidence>
<proteinExistence type="predicted"/>
<evidence type="ECO:0000313" key="4">
    <source>
        <dbReference type="Proteomes" id="UP000642180"/>
    </source>
</evidence>
<dbReference type="InterPro" id="IPR001126">
    <property type="entry name" value="UmuC"/>
</dbReference>
<dbReference type="AlphaFoldDB" id="A0A8J3APF7"/>
<dbReference type="SUPFAM" id="SSF56672">
    <property type="entry name" value="DNA/RNA polymerases"/>
    <property type="match status" value="1"/>
</dbReference>
<dbReference type="RefSeq" id="WP_229726234.1">
    <property type="nucleotide sequence ID" value="NZ_BMDI01000001.1"/>
</dbReference>
<accession>A0A8J3APF7</accession>
<gene>
    <name evidence="3" type="ORF">GCM10008066_09290</name>
</gene>
<dbReference type="InterPro" id="IPR050356">
    <property type="entry name" value="SulA_CellDiv_inhibitor"/>
</dbReference>
<feature type="domain" description="UmuC" evidence="2">
    <location>
        <begin position="24"/>
        <end position="149"/>
    </location>
</feature>
<dbReference type="GO" id="GO:0006281">
    <property type="term" value="P:DNA repair"/>
    <property type="evidence" value="ECO:0007669"/>
    <property type="project" value="InterPro"/>
</dbReference>
<dbReference type="Proteomes" id="UP000642180">
    <property type="component" value="Unassembled WGS sequence"/>
</dbReference>
<dbReference type="PANTHER" id="PTHR35369:SF2">
    <property type="entry name" value="BLR3025 PROTEIN"/>
    <property type="match status" value="1"/>
</dbReference>